<sequence length="246" mass="27083">MPIDNPTTLVEEFKKSGEFDRLRRELLAQFQQDESYPSFKEGVEAIARKRLANDQLLLFQSTDLALKELTQEIQRYPIVERAVANVRTLSDPTMLAGIQQTMQKILHDEKHGTSSLTPKEVAQSTSTGNQPEKSTQDAQLEGDSKPAEHSSTSVVTTFSEPLVSQAPAEALTKTENLALTPQTKSSSEEATTITNAPPESNAMESEPSSSAITAENSNVNMPVDDQREMTTDIEMEDVQSTHQTNS</sequence>
<feature type="compositionally biased region" description="Polar residues" evidence="1">
    <location>
        <begin position="173"/>
        <end position="220"/>
    </location>
</feature>
<protein>
    <recommendedName>
        <fullName evidence="2">BOD1/SHG1 domain-containing protein</fullName>
    </recommendedName>
</protein>
<keyword evidence="4" id="KW-1185">Reference proteome</keyword>
<evidence type="ECO:0000313" key="4">
    <source>
        <dbReference type="Proteomes" id="UP000283269"/>
    </source>
</evidence>
<evidence type="ECO:0000256" key="1">
    <source>
        <dbReference type="SAM" id="MobiDB-lite"/>
    </source>
</evidence>
<evidence type="ECO:0000313" key="3">
    <source>
        <dbReference type="EMBL" id="PPQ79502.1"/>
    </source>
</evidence>
<feature type="compositionally biased region" description="Polar residues" evidence="1">
    <location>
        <begin position="149"/>
        <end position="159"/>
    </location>
</feature>
<comment type="caution">
    <text evidence="3">The sequence shown here is derived from an EMBL/GenBank/DDBJ whole genome shotgun (WGS) entry which is preliminary data.</text>
</comment>
<feature type="region of interest" description="Disordered" evidence="1">
    <location>
        <begin position="111"/>
        <end position="246"/>
    </location>
</feature>
<dbReference type="InParanoid" id="A0A409WLY8"/>
<accession>A0A409WLY8</accession>
<name>A0A409WLY8_PSICY</name>
<evidence type="ECO:0000259" key="2">
    <source>
        <dbReference type="Pfam" id="PF05205"/>
    </source>
</evidence>
<organism evidence="3 4">
    <name type="scientific">Psilocybe cyanescens</name>
    <dbReference type="NCBI Taxonomy" id="93625"/>
    <lineage>
        <taxon>Eukaryota</taxon>
        <taxon>Fungi</taxon>
        <taxon>Dikarya</taxon>
        <taxon>Basidiomycota</taxon>
        <taxon>Agaricomycotina</taxon>
        <taxon>Agaricomycetes</taxon>
        <taxon>Agaricomycetidae</taxon>
        <taxon>Agaricales</taxon>
        <taxon>Agaricineae</taxon>
        <taxon>Strophariaceae</taxon>
        <taxon>Psilocybe</taxon>
    </lineage>
</organism>
<dbReference type="Proteomes" id="UP000283269">
    <property type="component" value="Unassembled WGS sequence"/>
</dbReference>
<dbReference type="STRING" id="93625.A0A409WLY8"/>
<feature type="domain" description="BOD1/SHG1" evidence="2">
    <location>
        <begin position="9"/>
        <end position="107"/>
    </location>
</feature>
<gene>
    <name evidence="3" type="ORF">CVT25_003384</name>
</gene>
<dbReference type="InterPro" id="IPR055264">
    <property type="entry name" value="BOD1/SHG1_dom"/>
</dbReference>
<feature type="compositionally biased region" description="Polar residues" evidence="1">
    <location>
        <begin position="113"/>
        <end position="138"/>
    </location>
</feature>
<dbReference type="EMBL" id="NHYD01003373">
    <property type="protein sequence ID" value="PPQ79502.1"/>
    <property type="molecule type" value="Genomic_DNA"/>
</dbReference>
<dbReference type="Pfam" id="PF05205">
    <property type="entry name" value="COMPASS-Shg1"/>
    <property type="match status" value="1"/>
</dbReference>
<dbReference type="OrthoDB" id="5579731at2759"/>
<proteinExistence type="predicted"/>
<dbReference type="AlphaFoldDB" id="A0A409WLY8"/>
<reference evidence="3 4" key="1">
    <citation type="journal article" date="2018" name="Evol. Lett.">
        <title>Horizontal gene cluster transfer increased hallucinogenic mushroom diversity.</title>
        <authorList>
            <person name="Reynolds H.T."/>
            <person name="Vijayakumar V."/>
            <person name="Gluck-Thaler E."/>
            <person name="Korotkin H.B."/>
            <person name="Matheny P.B."/>
            <person name="Slot J.C."/>
        </authorList>
    </citation>
    <scope>NUCLEOTIDE SEQUENCE [LARGE SCALE GENOMIC DNA]</scope>
    <source>
        <strain evidence="3 4">2631</strain>
    </source>
</reference>